<protein>
    <submittedName>
        <fullName evidence="6">Transcriptional regulator, TetR family</fullName>
    </submittedName>
</protein>
<evidence type="ECO:0000313" key="7">
    <source>
        <dbReference type="Proteomes" id="UP000198217"/>
    </source>
</evidence>
<sequence>MSYSVGVNSSDPRVRRTRARLRAAVLELAAERELGDITIAEVAKRAGVNRATTYLHFPDLDALVTDAMEEAVAQVASAAALCPLDAPRDEPPQPLRDLFDTVAANAVLYRRMLSPHGSARFAASLRDRLAAELRRSLQERARPRGVDDVPVDVHAAYLAGALTGVIATWTAAGAPAGAADTALATWRLLRG</sequence>
<dbReference type="InterPro" id="IPR050109">
    <property type="entry name" value="HTH-type_TetR-like_transc_reg"/>
</dbReference>
<evidence type="ECO:0000256" key="4">
    <source>
        <dbReference type="PROSITE-ProRule" id="PRU00335"/>
    </source>
</evidence>
<feature type="domain" description="HTH tetR-type" evidence="5">
    <location>
        <begin position="15"/>
        <end position="75"/>
    </location>
</feature>
<accession>A0A1C5HAI0</accession>
<dbReference type="Proteomes" id="UP000198217">
    <property type="component" value="Chromosome I"/>
</dbReference>
<dbReference type="PANTHER" id="PTHR30055:SF234">
    <property type="entry name" value="HTH-TYPE TRANSCRIPTIONAL REGULATOR BETI"/>
    <property type="match status" value="1"/>
</dbReference>
<evidence type="ECO:0000313" key="6">
    <source>
        <dbReference type="EMBL" id="SCG43014.1"/>
    </source>
</evidence>
<dbReference type="InterPro" id="IPR009057">
    <property type="entry name" value="Homeodomain-like_sf"/>
</dbReference>
<dbReference type="AlphaFoldDB" id="A0A1C5HAI0"/>
<dbReference type="PROSITE" id="PS50977">
    <property type="entry name" value="HTH_TETR_2"/>
    <property type="match status" value="1"/>
</dbReference>
<reference evidence="6 7" key="1">
    <citation type="submission" date="2016-06" db="EMBL/GenBank/DDBJ databases">
        <authorList>
            <person name="Kjaerup R.B."/>
            <person name="Dalgaard T.S."/>
            <person name="Juul-Madsen H.R."/>
        </authorList>
    </citation>
    <scope>NUCLEOTIDE SEQUENCE [LARGE SCALE GENOMIC DNA]</scope>
    <source>
        <strain evidence="6 7">DSM 43904</strain>
    </source>
</reference>
<dbReference type="EMBL" id="LT607750">
    <property type="protein sequence ID" value="SCG43014.1"/>
    <property type="molecule type" value="Genomic_DNA"/>
</dbReference>
<evidence type="ECO:0000256" key="2">
    <source>
        <dbReference type="ARBA" id="ARBA00023125"/>
    </source>
</evidence>
<dbReference type="SUPFAM" id="SSF46689">
    <property type="entry name" value="Homeodomain-like"/>
    <property type="match status" value="1"/>
</dbReference>
<keyword evidence="2 4" id="KW-0238">DNA-binding</keyword>
<dbReference type="PANTHER" id="PTHR30055">
    <property type="entry name" value="HTH-TYPE TRANSCRIPTIONAL REGULATOR RUTR"/>
    <property type="match status" value="1"/>
</dbReference>
<gene>
    <name evidence="6" type="ORF">GA0070609_1256</name>
</gene>
<keyword evidence="1" id="KW-0805">Transcription regulation</keyword>
<dbReference type="Gene3D" id="1.10.357.10">
    <property type="entry name" value="Tetracycline Repressor, domain 2"/>
    <property type="match status" value="1"/>
</dbReference>
<feature type="DNA-binding region" description="H-T-H motif" evidence="4">
    <location>
        <begin position="38"/>
        <end position="57"/>
    </location>
</feature>
<dbReference type="InterPro" id="IPR001647">
    <property type="entry name" value="HTH_TetR"/>
</dbReference>
<dbReference type="GO" id="GO:0003700">
    <property type="term" value="F:DNA-binding transcription factor activity"/>
    <property type="evidence" value="ECO:0007669"/>
    <property type="project" value="TreeGrafter"/>
</dbReference>
<keyword evidence="7" id="KW-1185">Reference proteome</keyword>
<evidence type="ECO:0000256" key="3">
    <source>
        <dbReference type="ARBA" id="ARBA00023163"/>
    </source>
</evidence>
<name>A0A1C5HAI0_9ACTN</name>
<evidence type="ECO:0000256" key="1">
    <source>
        <dbReference type="ARBA" id="ARBA00023015"/>
    </source>
</evidence>
<dbReference type="Pfam" id="PF00440">
    <property type="entry name" value="TetR_N"/>
    <property type="match status" value="1"/>
</dbReference>
<keyword evidence="3" id="KW-0804">Transcription</keyword>
<dbReference type="GO" id="GO:0000976">
    <property type="term" value="F:transcription cis-regulatory region binding"/>
    <property type="evidence" value="ECO:0007669"/>
    <property type="project" value="TreeGrafter"/>
</dbReference>
<organism evidence="6 7">
    <name type="scientific">Micromonospora echinaurantiaca</name>
    <dbReference type="NCBI Taxonomy" id="47857"/>
    <lineage>
        <taxon>Bacteria</taxon>
        <taxon>Bacillati</taxon>
        <taxon>Actinomycetota</taxon>
        <taxon>Actinomycetes</taxon>
        <taxon>Micromonosporales</taxon>
        <taxon>Micromonosporaceae</taxon>
        <taxon>Micromonospora</taxon>
    </lineage>
</organism>
<dbReference type="Pfam" id="PF14278">
    <property type="entry name" value="TetR_C_8"/>
    <property type="match status" value="1"/>
</dbReference>
<dbReference type="InterPro" id="IPR039532">
    <property type="entry name" value="TetR_C_Firmicutes"/>
</dbReference>
<proteinExistence type="predicted"/>
<evidence type="ECO:0000259" key="5">
    <source>
        <dbReference type="PROSITE" id="PS50977"/>
    </source>
</evidence>